<protein>
    <submittedName>
        <fullName evidence="1">Methyl-accepting chemotaxis sensory transducer</fullName>
    </submittedName>
</protein>
<dbReference type="STRING" id="177437.HRM2_41400"/>
<accession>C0QCW5</accession>
<gene>
    <name evidence="1" type="ordered locus">HRM2_41400</name>
</gene>
<dbReference type="CDD" id="cd12912">
    <property type="entry name" value="PDC2_MCP_like"/>
    <property type="match status" value="1"/>
</dbReference>
<evidence type="ECO:0000313" key="1">
    <source>
        <dbReference type="EMBL" id="ACN17197.1"/>
    </source>
</evidence>
<dbReference type="KEGG" id="dat:HRM2_41400"/>
<dbReference type="Gene3D" id="3.30.450.20">
    <property type="entry name" value="PAS domain"/>
    <property type="match status" value="1"/>
</dbReference>
<sequence>MDAMRDLVLKIKPYTTGYGFLISETGIMVAHPKKNLVGENVRKFVFQTTFDRITLGEPAIEEHLSTITGKPNAYVFVPITPGRTGMAWGIAVAVPVDEITVGAHALRNISILIAVITAANARDSMAELGQAA</sequence>
<proteinExistence type="predicted"/>
<organism evidence="1 2">
    <name type="scientific">Desulforapulum autotrophicum (strain ATCC 43914 / DSM 3382 / VKM B-1955 / HRM2)</name>
    <name type="common">Desulfobacterium autotrophicum</name>
    <dbReference type="NCBI Taxonomy" id="177437"/>
    <lineage>
        <taxon>Bacteria</taxon>
        <taxon>Pseudomonadati</taxon>
        <taxon>Thermodesulfobacteriota</taxon>
        <taxon>Desulfobacteria</taxon>
        <taxon>Desulfobacterales</taxon>
        <taxon>Desulfobacteraceae</taxon>
        <taxon>Desulforapulum</taxon>
    </lineage>
</organism>
<dbReference type="RefSeq" id="WP_015905930.1">
    <property type="nucleotide sequence ID" value="NC_012108.1"/>
</dbReference>
<dbReference type="HOGENOM" id="CLU_1913644_0_0_7"/>
<keyword evidence="2" id="KW-1185">Reference proteome</keyword>
<reference evidence="1 2" key="1">
    <citation type="journal article" date="2009" name="Environ. Microbiol.">
        <title>Genome sequence of Desulfobacterium autotrophicum HRM2, a marine sulfate reducer oxidizing organic carbon completely to carbon dioxide.</title>
        <authorList>
            <person name="Strittmatter A.W."/>
            <person name="Liesegang H."/>
            <person name="Rabus R."/>
            <person name="Decker I."/>
            <person name="Amann J."/>
            <person name="Andres S."/>
            <person name="Henne A."/>
            <person name="Fricke W.F."/>
            <person name="Martinez-Arias R."/>
            <person name="Bartels D."/>
            <person name="Goesmann A."/>
            <person name="Krause L."/>
            <person name="Puehler A."/>
            <person name="Klenk H.P."/>
            <person name="Richter M."/>
            <person name="Schuler M."/>
            <person name="Gloeckner F.O."/>
            <person name="Meyerdierks A."/>
            <person name="Gottschalk G."/>
            <person name="Amann R."/>
        </authorList>
    </citation>
    <scope>NUCLEOTIDE SEQUENCE [LARGE SCALE GENOMIC DNA]</scope>
    <source>
        <strain evidence="2">ATCC 43914 / DSM 3382 / HRM2</strain>
    </source>
</reference>
<dbReference type="eggNOG" id="COG2972">
    <property type="taxonomic scope" value="Bacteria"/>
</dbReference>
<dbReference type="EMBL" id="CP001087">
    <property type="protein sequence ID" value="ACN17197.1"/>
    <property type="molecule type" value="Genomic_DNA"/>
</dbReference>
<dbReference type="AlphaFoldDB" id="C0QCW5"/>
<name>C0QCW5_DESAH</name>
<evidence type="ECO:0000313" key="2">
    <source>
        <dbReference type="Proteomes" id="UP000000442"/>
    </source>
</evidence>
<dbReference type="Proteomes" id="UP000000442">
    <property type="component" value="Chromosome"/>
</dbReference>